<reference evidence="2 3" key="1">
    <citation type="journal article" date="2007" name="J. Bacteriol.">
        <title>Whole-genome analysis of the methyl tert-butyl ether-degrading beta-proteobacterium Methylibium petroleiphilum PM1.</title>
        <authorList>
            <person name="Kane S.R."/>
            <person name="Chakicherla A.Y."/>
            <person name="Chain P.S.G."/>
            <person name="Schmidt R."/>
            <person name="Shin M.W."/>
            <person name="Legler T.C."/>
            <person name="Scow K.M."/>
            <person name="Larimer F.W."/>
            <person name="Lucas S.M."/>
            <person name="Richardson P.M."/>
            <person name="Hristova K.R."/>
        </authorList>
    </citation>
    <scope>NUCLEOTIDE SEQUENCE [LARGE SCALE GENOMIC DNA]</scope>
    <source>
        <strain evidence="3">ATCC BAA-1232 / LMG 22953 / PM1</strain>
    </source>
</reference>
<evidence type="ECO:0000256" key="1">
    <source>
        <dbReference type="SAM" id="MobiDB-lite"/>
    </source>
</evidence>
<name>A2SGL7_METPP</name>
<gene>
    <name evidence="2" type="ordered locus">Mpe_A1747</name>
</gene>
<dbReference type="RefSeq" id="WP_011829343.1">
    <property type="nucleotide sequence ID" value="NC_008825.1"/>
</dbReference>
<dbReference type="HOGENOM" id="CLU_192254_0_0_4"/>
<keyword evidence="3" id="KW-1185">Reference proteome</keyword>
<feature type="compositionally biased region" description="Polar residues" evidence="1">
    <location>
        <begin position="50"/>
        <end position="59"/>
    </location>
</feature>
<feature type="region of interest" description="Disordered" evidence="1">
    <location>
        <begin position="39"/>
        <end position="61"/>
    </location>
</feature>
<dbReference type="AlphaFoldDB" id="A2SGL7"/>
<evidence type="ECO:0000313" key="2">
    <source>
        <dbReference type="EMBL" id="ABM94706.1"/>
    </source>
</evidence>
<organism evidence="2 3">
    <name type="scientific">Methylibium petroleiphilum (strain ATCC BAA-1232 / LMG 22953 / PM1)</name>
    <dbReference type="NCBI Taxonomy" id="420662"/>
    <lineage>
        <taxon>Bacteria</taxon>
        <taxon>Pseudomonadati</taxon>
        <taxon>Pseudomonadota</taxon>
        <taxon>Betaproteobacteria</taxon>
        <taxon>Burkholderiales</taxon>
        <taxon>Sphaerotilaceae</taxon>
        <taxon>Methylibium</taxon>
    </lineage>
</organism>
<dbReference type="EMBL" id="CP000555">
    <property type="protein sequence ID" value="ABM94706.1"/>
    <property type="molecule type" value="Genomic_DNA"/>
</dbReference>
<accession>A2SGL7</accession>
<dbReference type="Proteomes" id="UP000000366">
    <property type="component" value="Chromosome"/>
</dbReference>
<dbReference type="STRING" id="420662.Mpe_A1747"/>
<protein>
    <submittedName>
        <fullName evidence="2">Uncharacterized protein</fullName>
    </submittedName>
</protein>
<sequence>MRMVFGVLGLLVALAIVGSLVKRQLQAVGAPVRPEAASAAGVALPAGTGTPAQQSQQLQRRVADDVNRLMQQVPARVEGANP</sequence>
<proteinExistence type="predicted"/>
<dbReference type="KEGG" id="mpt:Mpe_A1747"/>
<evidence type="ECO:0000313" key="3">
    <source>
        <dbReference type="Proteomes" id="UP000000366"/>
    </source>
</evidence>